<reference evidence="2 3" key="1">
    <citation type="submission" date="2023-07" db="EMBL/GenBank/DDBJ databases">
        <title>Genomic Encyclopedia of Type Strains, Phase IV (KMG-IV): sequencing the most valuable type-strain genomes for metagenomic binning, comparative biology and taxonomic classification.</title>
        <authorList>
            <person name="Goeker M."/>
        </authorList>
    </citation>
    <scope>NUCLEOTIDE SEQUENCE [LARGE SCALE GENOMIC DNA]</scope>
    <source>
        <strain evidence="2 3">DSM 23494</strain>
    </source>
</reference>
<sequence length="329" mass="39144">MMEFTIYKNKYHNCRNATISAMLKRLGVKLDYLWYQAGLYYKELPEKLVFSPYYRELPADFKQNHGINYNEEFVVDVNEFTQKLIHLVKSGHHTAIMVDIFHLPYSFYYNQNHDFHDIEVIEIRQDKAIICDHYYQYYGELSIADIRKAINSTKENFGFHECILYYFTLNDYSKNEYNSNDLLKVVKDNKYALLGEKKDDFSYFYGVEDSITGIQTLPIIYNKILSIFKLPQNEANLLLSEIYKEFKDISNSRYNLYIYLKNFSKDTLSKHFFELSQKWGITANLILRASLSQDITSLKDKVLKYILEIEQYEKMSVIKLDCEIQLLSN</sequence>
<dbReference type="Proteomes" id="UP001238088">
    <property type="component" value="Unassembled WGS sequence"/>
</dbReference>
<proteinExistence type="predicted"/>
<dbReference type="EMBL" id="JAUSUB010000031">
    <property type="protein sequence ID" value="MDQ0272969.1"/>
    <property type="molecule type" value="Genomic_DNA"/>
</dbReference>
<gene>
    <name evidence="2" type="ORF">J2S17_004863</name>
</gene>
<comment type="caution">
    <text evidence="2">The sequence shown here is derived from an EMBL/GenBank/DDBJ whole genome shotgun (WGS) entry which is preliminary data.</text>
</comment>
<dbReference type="Pfam" id="PF14399">
    <property type="entry name" value="BtrH_N"/>
    <property type="match status" value="1"/>
</dbReference>
<feature type="domain" description="Butirosin biosynthesis protein H N-terminal" evidence="1">
    <location>
        <begin position="26"/>
        <end position="133"/>
    </location>
</feature>
<evidence type="ECO:0000313" key="2">
    <source>
        <dbReference type="EMBL" id="MDQ0272969.1"/>
    </source>
</evidence>
<protein>
    <recommendedName>
        <fullName evidence="1">Butirosin biosynthesis protein H N-terminal domain-containing protein</fullName>
    </recommendedName>
</protein>
<evidence type="ECO:0000259" key="1">
    <source>
        <dbReference type="Pfam" id="PF14399"/>
    </source>
</evidence>
<keyword evidence="3" id="KW-1185">Reference proteome</keyword>
<organism evidence="2 3">
    <name type="scientific">Cytobacillus purgationiresistens</name>
    <dbReference type="NCBI Taxonomy" id="863449"/>
    <lineage>
        <taxon>Bacteria</taxon>
        <taxon>Bacillati</taxon>
        <taxon>Bacillota</taxon>
        <taxon>Bacilli</taxon>
        <taxon>Bacillales</taxon>
        <taxon>Bacillaceae</taxon>
        <taxon>Cytobacillus</taxon>
    </lineage>
</organism>
<dbReference type="InterPro" id="IPR026935">
    <property type="entry name" value="BtrH_N"/>
</dbReference>
<dbReference type="RefSeq" id="WP_307478495.1">
    <property type="nucleotide sequence ID" value="NZ_JAUSUB010000031.1"/>
</dbReference>
<evidence type="ECO:0000313" key="3">
    <source>
        <dbReference type="Proteomes" id="UP001238088"/>
    </source>
</evidence>
<name>A0ABU0ANV2_9BACI</name>
<accession>A0ABU0ANV2</accession>